<evidence type="ECO:0000313" key="2">
    <source>
        <dbReference type="Proteomes" id="UP001497457"/>
    </source>
</evidence>
<keyword evidence="2" id="KW-1185">Reference proteome</keyword>
<reference evidence="1" key="1">
    <citation type="submission" date="2024-10" db="EMBL/GenBank/DDBJ databases">
        <authorList>
            <person name="Ryan C."/>
        </authorList>
    </citation>
    <scope>NUCLEOTIDE SEQUENCE [LARGE SCALE GENOMIC DNA]</scope>
</reference>
<proteinExistence type="predicted"/>
<protein>
    <recommendedName>
        <fullName evidence="3">Protease Do-like 14</fullName>
    </recommendedName>
</protein>
<dbReference type="Proteomes" id="UP001497457">
    <property type="component" value="Chromosome 18b"/>
</dbReference>
<organism evidence="1 2">
    <name type="scientific">Urochloa decumbens</name>
    <dbReference type="NCBI Taxonomy" id="240449"/>
    <lineage>
        <taxon>Eukaryota</taxon>
        <taxon>Viridiplantae</taxon>
        <taxon>Streptophyta</taxon>
        <taxon>Embryophyta</taxon>
        <taxon>Tracheophyta</taxon>
        <taxon>Spermatophyta</taxon>
        <taxon>Magnoliopsida</taxon>
        <taxon>Liliopsida</taxon>
        <taxon>Poales</taxon>
        <taxon>Poaceae</taxon>
        <taxon>PACMAD clade</taxon>
        <taxon>Panicoideae</taxon>
        <taxon>Panicodae</taxon>
        <taxon>Paniceae</taxon>
        <taxon>Melinidinae</taxon>
        <taxon>Urochloa</taxon>
    </lineage>
</organism>
<evidence type="ECO:0000313" key="1">
    <source>
        <dbReference type="EMBL" id="CAL4956026.1"/>
    </source>
</evidence>
<dbReference type="EMBL" id="OZ075128">
    <property type="protein sequence ID" value="CAL4956026.1"/>
    <property type="molecule type" value="Genomic_DNA"/>
</dbReference>
<dbReference type="PANTHER" id="PTHR18868:SF38">
    <property type="entry name" value="OS01G0776500 PROTEIN"/>
    <property type="match status" value="1"/>
</dbReference>
<evidence type="ECO:0008006" key="3">
    <source>
        <dbReference type="Google" id="ProtNLM"/>
    </source>
</evidence>
<gene>
    <name evidence="1" type="ORF">URODEC1_LOCUS41797</name>
</gene>
<sequence>MLPSKRGADDHTRFSTDSSISGFWNELSDKVASKLSRSVVSIALSHGQNVLFASSGIAIECQSNFTKFVTSAVLVRALNDERNVHGNIEIKVHHEGNVAIGTVEEYDLDHVIAVVKVMPALDVYSVPLSYAEELMPGRKVVAVGRDISGKLMATNGILTASSGSEDCGHLMFSTCKLSEVMQGGALFEFDGNFVGMNLFSNMERPIFLPRDIIFDRLNHLQTSMEKLIFLAMVKSVRHRKRCTGVQLHSHPEGSMNVNTFKEHFGDKYPTGVWGEFKKENSSNISDTVVALASSHGESKFFACTGFFIDYDHDGCPIILTSASLVRDPDGANEIVSSLRIEVLLPNNKRTAGKLEHYSLRYNVALVSVKNYNVDCPLKLESEFIQYDEMVVAVGRCFESGILMATSGKYIQDHELSSNLDCEYLWYTTCKTSKAVIGGPLVDLSGKIVGINYFDTEIGTPFLFYCDIWKILDGILNDLKTKKAMIGGHQARLRYDNGPPNMYLGIACLIQGDMDGDEVED</sequence>
<dbReference type="Gene3D" id="2.40.10.120">
    <property type="match status" value="2"/>
</dbReference>
<dbReference type="PANTHER" id="PTHR18868">
    <property type="entry name" value="OS07G0665300 PROTEIN-RELATED"/>
    <property type="match status" value="1"/>
</dbReference>
<name>A0ABC8Z7D3_9POAL</name>
<accession>A0ABC8Z7D3</accession>
<dbReference type="SUPFAM" id="SSF50494">
    <property type="entry name" value="Trypsin-like serine proteases"/>
    <property type="match status" value="2"/>
</dbReference>
<dbReference type="Pfam" id="PF13365">
    <property type="entry name" value="Trypsin_2"/>
    <property type="match status" value="2"/>
</dbReference>
<dbReference type="InterPro" id="IPR009003">
    <property type="entry name" value="Peptidase_S1_PA"/>
</dbReference>
<dbReference type="AlphaFoldDB" id="A0ABC8Z7D3"/>